<sequence>MESTNNNNVQLLAALVDADDQVEDGEYRFLVDGTHVKYVTVEPGILPEEHRTFGPLVLASLPPFPPGDWNTGHVSRDSNAAGHGGEQLAFVRTEKVHLARVENIWYPTRFDHLEFTKLERLRQNIHIVSHPDFDHPVVVKFTEFPWQTPYLEAETAAYEWIEGHDMGPRFLGHLTEEGRVFGFVVEYISNVRPAGPEDLQACREVLGRLHGLGIKHGDINKNNFLMRRDGGCVLIDFETATKDASEEDMQEEMRRLGESLADPSKRGWVPPVDLGERKGE</sequence>
<dbReference type="EMBL" id="MU858379">
    <property type="protein sequence ID" value="KAK4206602.1"/>
    <property type="molecule type" value="Genomic_DNA"/>
</dbReference>
<dbReference type="PANTHER" id="PTHR37171:SF1">
    <property type="entry name" value="SERINE_THREONINE-PROTEIN KINASE YRZF-RELATED"/>
    <property type="match status" value="1"/>
</dbReference>
<dbReference type="Gene3D" id="1.10.510.10">
    <property type="entry name" value="Transferase(Phosphotransferase) domain 1"/>
    <property type="match status" value="1"/>
</dbReference>
<dbReference type="Proteomes" id="UP001301769">
    <property type="component" value="Unassembled WGS sequence"/>
</dbReference>
<evidence type="ECO:0000313" key="2">
    <source>
        <dbReference type="EMBL" id="KAK4206602.1"/>
    </source>
</evidence>
<evidence type="ECO:0000313" key="3">
    <source>
        <dbReference type="Proteomes" id="UP001301769"/>
    </source>
</evidence>
<proteinExistence type="predicted"/>
<dbReference type="AlphaFoldDB" id="A0AAN7B1N5"/>
<dbReference type="SUPFAM" id="SSF56112">
    <property type="entry name" value="Protein kinase-like (PK-like)"/>
    <property type="match status" value="1"/>
</dbReference>
<dbReference type="Pfam" id="PF06293">
    <property type="entry name" value="Kdo"/>
    <property type="match status" value="1"/>
</dbReference>
<reference evidence="2" key="1">
    <citation type="journal article" date="2023" name="Mol. Phylogenet. Evol.">
        <title>Genome-scale phylogeny and comparative genomics of the fungal order Sordariales.</title>
        <authorList>
            <person name="Hensen N."/>
            <person name="Bonometti L."/>
            <person name="Westerberg I."/>
            <person name="Brannstrom I.O."/>
            <person name="Guillou S."/>
            <person name="Cros-Aarteil S."/>
            <person name="Calhoun S."/>
            <person name="Haridas S."/>
            <person name="Kuo A."/>
            <person name="Mondo S."/>
            <person name="Pangilinan J."/>
            <person name="Riley R."/>
            <person name="LaButti K."/>
            <person name="Andreopoulos B."/>
            <person name="Lipzen A."/>
            <person name="Chen C."/>
            <person name="Yan M."/>
            <person name="Daum C."/>
            <person name="Ng V."/>
            <person name="Clum A."/>
            <person name="Steindorff A."/>
            <person name="Ohm R.A."/>
            <person name="Martin F."/>
            <person name="Silar P."/>
            <person name="Natvig D.O."/>
            <person name="Lalanne C."/>
            <person name="Gautier V."/>
            <person name="Ament-Velasquez S.L."/>
            <person name="Kruys A."/>
            <person name="Hutchinson M.I."/>
            <person name="Powell A.J."/>
            <person name="Barry K."/>
            <person name="Miller A.N."/>
            <person name="Grigoriev I.V."/>
            <person name="Debuchy R."/>
            <person name="Gladieux P."/>
            <person name="Hiltunen Thoren M."/>
            <person name="Johannesson H."/>
        </authorList>
    </citation>
    <scope>NUCLEOTIDE SEQUENCE</scope>
    <source>
        <strain evidence="2">PSN293</strain>
    </source>
</reference>
<organism evidence="2 3">
    <name type="scientific">Rhypophila decipiens</name>
    <dbReference type="NCBI Taxonomy" id="261697"/>
    <lineage>
        <taxon>Eukaryota</taxon>
        <taxon>Fungi</taxon>
        <taxon>Dikarya</taxon>
        <taxon>Ascomycota</taxon>
        <taxon>Pezizomycotina</taxon>
        <taxon>Sordariomycetes</taxon>
        <taxon>Sordariomycetidae</taxon>
        <taxon>Sordariales</taxon>
        <taxon>Naviculisporaceae</taxon>
        <taxon>Rhypophila</taxon>
    </lineage>
</organism>
<dbReference type="InterPro" id="IPR052396">
    <property type="entry name" value="Meiotic_Drive_Suppr_Kinase"/>
</dbReference>
<accession>A0AAN7B1N5</accession>
<dbReference type="PANTHER" id="PTHR37171">
    <property type="entry name" value="SERINE/THREONINE-PROTEIN KINASE YRZF-RELATED"/>
    <property type="match status" value="1"/>
</dbReference>
<reference evidence="2" key="2">
    <citation type="submission" date="2023-05" db="EMBL/GenBank/DDBJ databases">
        <authorList>
            <consortium name="Lawrence Berkeley National Laboratory"/>
            <person name="Steindorff A."/>
            <person name="Hensen N."/>
            <person name="Bonometti L."/>
            <person name="Westerberg I."/>
            <person name="Brannstrom I.O."/>
            <person name="Guillou S."/>
            <person name="Cros-Aarteil S."/>
            <person name="Calhoun S."/>
            <person name="Haridas S."/>
            <person name="Kuo A."/>
            <person name="Mondo S."/>
            <person name="Pangilinan J."/>
            <person name="Riley R."/>
            <person name="Labutti K."/>
            <person name="Andreopoulos B."/>
            <person name="Lipzen A."/>
            <person name="Chen C."/>
            <person name="Yanf M."/>
            <person name="Daum C."/>
            <person name="Ng V."/>
            <person name="Clum A."/>
            <person name="Ohm R."/>
            <person name="Martin F."/>
            <person name="Silar P."/>
            <person name="Natvig D."/>
            <person name="Lalanne C."/>
            <person name="Gautier V."/>
            <person name="Ament-Velasquez S.L."/>
            <person name="Kruys A."/>
            <person name="Hutchinson M.I."/>
            <person name="Powell A.J."/>
            <person name="Barry K."/>
            <person name="Miller A.N."/>
            <person name="Grigoriev I.V."/>
            <person name="Debuchy R."/>
            <person name="Gladieux P."/>
            <person name="Thoren M.H."/>
            <person name="Johannesson H."/>
        </authorList>
    </citation>
    <scope>NUCLEOTIDE SEQUENCE</scope>
    <source>
        <strain evidence="2">PSN293</strain>
    </source>
</reference>
<comment type="caution">
    <text evidence="2">The sequence shown here is derived from an EMBL/GenBank/DDBJ whole genome shotgun (WGS) entry which is preliminary data.</text>
</comment>
<evidence type="ECO:0008006" key="4">
    <source>
        <dbReference type="Google" id="ProtNLM"/>
    </source>
</evidence>
<protein>
    <recommendedName>
        <fullName evidence="4">Alpha-galactosidase A</fullName>
    </recommendedName>
</protein>
<evidence type="ECO:0000256" key="1">
    <source>
        <dbReference type="SAM" id="MobiDB-lite"/>
    </source>
</evidence>
<gene>
    <name evidence="2" type="ORF">QBC37DRAFT_121175</name>
</gene>
<keyword evidence="3" id="KW-1185">Reference proteome</keyword>
<dbReference type="InterPro" id="IPR011009">
    <property type="entry name" value="Kinase-like_dom_sf"/>
</dbReference>
<name>A0AAN7B1N5_9PEZI</name>
<feature type="region of interest" description="Disordered" evidence="1">
    <location>
        <begin position="243"/>
        <end position="280"/>
    </location>
</feature>